<feature type="chain" id="PRO_5047296053" evidence="1">
    <location>
        <begin position="41"/>
        <end position="106"/>
    </location>
</feature>
<evidence type="ECO:0000313" key="3">
    <source>
        <dbReference type="EMBL" id="MDN4473650.1"/>
    </source>
</evidence>
<reference evidence="3" key="1">
    <citation type="submission" date="2023-06" db="EMBL/GenBank/DDBJ databases">
        <title>SYSU T00b26.</title>
        <authorList>
            <person name="Gao L."/>
            <person name="Fang B.-Z."/>
            <person name="Li W.-J."/>
        </authorList>
    </citation>
    <scope>NUCLEOTIDE SEQUENCE</scope>
    <source>
        <strain evidence="3">SYSU T00b26</strain>
    </source>
</reference>
<sequence length="106" mass="11002">MTIGTMTVTAPRTASARMRRSVLLAVLVLLATLIAPRAFAGGDEVPVGSALTTYTVSSGDTLWEIASSLTPAGEDVSEKLADIVELNRMESSTIVTGQQILVPLAG</sequence>
<name>A0ABT8G3D2_9MICO</name>
<dbReference type="PROSITE" id="PS51782">
    <property type="entry name" value="LYSM"/>
    <property type="match status" value="1"/>
</dbReference>
<dbReference type="SMART" id="SM00257">
    <property type="entry name" value="LysM"/>
    <property type="match status" value="1"/>
</dbReference>
<feature type="signal peptide" evidence="1">
    <location>
        <begin position="1"/>
        <end position="40"/>
    </location>
</feature>
<proteinExistence type="predicted"/>
<dbReference type="SUPFAM" id="SSF54106">
    <property type="entry name" value="LysM domain"/>
    <property type="match status" value="1"/>
</dbReference>
<dbReference type="InterPro" id="IPR036779">
    <property type="entry name" value="LysM_dom_sf"/>
</dbReference>
<dbReference type="Gene3D" id="3.10.350.10">
    <property type="entry name" value="LysM domain"/>
    <property type="match status" value="1"/>
</dbReference>
<dbReference type="Pfam" id="PF01476">
    <property type="entry name" value="LysM"/>
    <property type="match status" value="1"/>
</dbReference>
<keyword evidence="4" id="KW-1185">Reference proteome</keyword>
<evidence type="ECO:0000256" key="1">
    <source>
        <dbReference type="SAM" id="SignalP"/>
    </source>
</evidence>
<evidence type="ECO:0000259" key="2">
    <source>
        <dbReference type="PROSITE" id="PS51782"/>
    </source>
</evidence>
<evidence type="ECO:0000313" key="4">
    <source>
        <dbReference type="Proteomes" id="UP001172738"/>
    </source>
</evidence>
<keyword evidence="1" id="KW-0732">Signal</keyword>
<dbReference type="InterPro" id="IPR018392">
    <property type="entry name" value="LysM"/>
</dbReference>
<feature type="domain" description="LysM" evidence="2">
    <location>
        <begin position="52"/>
        <end position="102"/>
    </location>
</feature>
<organism evidence="3 4">
    <name type="scientific">Demequina zhanjiangensis</name>
    <dbReference type="NCBI Taxonomy" id="3051659"/>
    <lineage>
        <taxon>Bacteria</taxon>
        <taxon>Bacillati</taxon>
        <taxon>Actinomycetota</taxon>
        <taxon>Actinomycetes</taxon>
        <taxon>Micrococcales</taxon>
        <taxon>Demequinaceae</taxon>
        <taxon>Demequina</taxon>
    </lineage>
</organism>
<dbReference type="RefSeq" id="WP_301129388.1">
    <property type="nucleotide sequence ID" value="NZ_JAUHPV010000007.1"/>
</dbReference>
<dbReference type="EMBL" id="JAUHPV010000007">
    <property type="protein sequence ID" value="MDN4473650.1"/>
    <property type="molecule type" value="Genomic_DNA"/>
</dbReference>
<accession>A0ABT8G3D2</accession>
<comment type="caution">
    <text evidence="3">The sequence shown here is derived from an EMBL/GenBank/DDBJ whole genome shotgun (WGS) entry which is preliminary data.</text>
</comment>
<dbReference type="CDD" id="cd00118">
    <property type="entry name" value="LysM"/>
    <property type="match status" value="1"/>
</dbReference>
<gene>
    <name evidence="3" type="ORF">QQX04_11660</name>
</gene>
<protein>
    <submittedName>
        <fullName evidence="3">LysM peptidoglycan-binding domain-containing protein</fullName>
    </submittedName>
</protein>
<dbReference type="Proteomes" id="UP001172738">
    <property type="component" value="Unassembled WGS sequence"/>
</dbReference>